<evidence type="ECO:0000313" key="2">
    <source>
        <dbReference type="Proteomes" id="UP000676336"/>
    </source>
</evidence>
<comment type="caution">
    <text evidence="1">The sequence shown here is derived from an EMBL/GenBank/DDBJ whole genome shotgun (WGS) entry which is preliminary data.</text>
</comment>
<feature type="non-terminal residue" evidence="1">
    <location>
        <position position="103"/>
    </location>
</feature>
<dbReference type="AlphaFoldDB" id="A0A8S3IXC1"/>
<accession>A0A8S3IXC1</accession>
<sequence>MVKSKKFLGKVNRTEVAIDFLPNEPVLIAKLVEDQQFDITNDSADVEEMSHRLVCLTKAMLNKIDDLSKATSFRFDKQFRLEFRPASFYKTGDEASNNKHWEL</sequence>
<reference evidence="1" key="1">
    <citation type="submission" date="2021-02" db="EMBL/GenBank/DDBJ databases">
        <authorList>
            <person name="Nowell W R."/>
        </authorList>
    </citation>
    <scope>NUCLEOTIDE SEQUENCE</scope>
</reference>
<dbReference type="EMBL" id="CAJOBI010337906">
    <property type="protein sequence ID" value="CAF5208598.1"/>
    <property type="molecule type" value="Genomic_DNA"/>
</dbReference>
<name>A0A8S3IXC1_9BILA</name>
<gene>
    <name evidence="1" type="ORF">SMN809_LOCUS77657</name>
</gene>
<proteinExistence type="predicted"/>
<dbReference type="Proteomes" id="UP000676336">
    <property type="component" value="Unassembled WGS sequence"/>
</dbReference>
<organism evidence="1 2">
    <name type="scientific">Rotaria magnacalcarata</name>
    <dbReference type="NCBI Taxonomy" id="392030"/>
    <lineage>
        <taxon>Eukaryota</taxon>
        <taxon>Metazoa</taxon>
        <taxon>Spiralia</taxon>
        <taxon>Gnathifera</taxon>
        <taxon>Rotifera</taxon>
        <taxon>Eurotatoria</taxon>
        <taxon>Bdelloidea</taxon>
        <taxon>Philodinida</taxon>
        <taxon>Philodinidae</taxon>
        <taxon>Rotaria</taxon>
    </lineage>
</organism>
<evidence type="ECO:0000313" key="1">
    <source>
        <dbReference type="EMBL" id="CAF5208598.1"/>
    </source>
</evidence>
<protein>
    <submittedName>
        <fullName evidence="1">Uncharacterized protein</fullName>
    </submittedName>
</protein>